<dbReference type="EMBL" id="CP035807">
    <property type="protein sequence ID" value="QEN03619.1"/>
    <property type="molecule type" value="Genomic_DNA"/>
</dbReference>
<evidence type="ECO:0000256" key="2">
    <source>
        <dbReference type="ARBA" id="ARBA00022448"/>
    </source>
</evidence>
<dbReference type="Pfam" id="PF01618">
    <property type="entry name" value="MotA_ExbB"/>
    <property type="match status" value="1"/>
</dbReference>
<reference evidence="11 12" key="1">
    <citation type="submission" date="2019-02" db="EMBL/GenBank/DDBJ databases">
        <authorList>
            <person name="Fomenkov A."/>
            <person name="Dubinina G."/>
            <person name="Grabovich M."/>
            <person name="Vincze T."/>
            <person name="Roberts R.J."/>
        </authorList>
    </citation>
    <scope>NUCLEOTIDE SEQUENCE [LARGE SCALE GENOMIC DNA]</scope>
    <source>
        <strain evidence="11 12">P</strain>
    </source>
</reference>
<dbReference type="Proteomes" id="UP000323824">
    <property type="component" value="Chromosome"/>
</dbReference>
<evidence type="ECO:0000256" key="7">
    <source>
        <dbReference type="ARBA" id="ARBA00023136"/>
    </source>
</evidence>
<evidence type="ECO:0000256" key="8">
    <source>
        <dbReference type="RuleBase" id="RU004057"/>
    </source>
</evidence>
<feature type="transmembrane region" description="Helical" evidence="9">
    <location>
        <begin position="119"/>
        <end position="140"/>
    </location>
</feature>
<dbReference type="InterPro" id="IPR050790">
    <property type="entry name" value="ExbB/TolQ_transport"/>
</dbReference>
<keyword evidence="3" id="KW-1003">Cell membrane</keyword>
<proteinExistence type="inferred from homology"/>
<keyword evidence="7 9" id="KW-0472">Membrane</keyword>
<protein>
    <submittedName>
        <fullName evidence="11">MotA/TolQ/ExbB proton channel family protein</fullName>
    </submittedName>
</protein>
<keyword evidence="2 8" id="KW-0813">Transport</keyword>
<dbReference type="GO" id="GO:0017038">
    <property type="term" value="P:protein import"/>
    <property type="evidence" value="ECO:0007669"/>
    <property type="project" value="TreeGrafter"/>
</dbReference>
<sequence length="208" mass="22812">MISILINGGPILWIIMVLFFLAAIIIVERILFFKKIRVDEERLFSRVQSAIEKKHYDEALSICDTNESPLSSLMKSGINHRHFPKHTQKEILQEKANLEVPALEKHLSSLGTISHISPLLGLLGTVTGNISSFGLLGGSVSVSDPGLLATGISQALVTTAAGLIVAIPAVIFYNFLVSKVDLILIRMENQVNDMILLLNKDDIVNEDV</sequence>
<organism evidence="11 12">
    <name type="scientific">Thiospirochaeta perfilievii</name>
    <dbReference type="NCBI Taxonomy" id="252967"/>
    <lineage>
        <taxon>Bacteria</taxon>
        <taxon>Pseudomonadati</taxon>
        <taxon>Spirochaetota</taxon>
        <taxon>Spirochaetia</taxon>
        <taxon>Spirochaetales</taxon>
        <taxon>Spirochaetaceae</taxon>
        <taxon>Thiospirochaeta</taxon>
    </lineage>
</organism>
<evidence type="ECO:0000256" key="3">
    <source>
        <dbReference type="ARBA" id="ARBA00022475"/>
    </source>
</evidence>
<evidence type="ECO:0000256" key="9">
    <source>
        <dbReference type="SAM" id="Phobius"/>
    </source>
</evidence>
<comment type="similarity">
    <text evidence="8">Belongs to the exbB/tolQ family.</text>
</comment>
<evidence type="ECO:0000256" key="4">
    <source>
        <dbReference type="ARBA" id="ARBA00022692"/>
    </source>
</evidence>
<keyword evidence="5 8" id="KW-0653">Protein transport</keyword>
<feature type="domain" description="MotA/TolQ/ExbB proton channel" evidence="10">
    <location>
        <begin position="67"/>
        <end position="188"/>
    </location>
</feature>
<evidence type="ECO:0000313" key="12">
    <source>
        <dbReference type="Proteomes" id="UP000323824"/>
    </source>
</evidence>
<reference evidence="11 12" key="2">
    <citation type="submission" date="2019-09" db="EMBL/GenBank/DDBJ databases">
        <title>Complete Genome Sequence and Methylome Analysis of free living Spirochaetas.</title>
        <authorList>
            <person name="Leshcheva N."/>
            <person name="Mikheeva N."/>
        </authorList>
    </citation>
    <scope>NUCLEOTIDE SEQUENCE [LARGE SCALE GENOMIC DNA]</scope>
    <source>
        <strain evidence="11 12">P</strain>
    </source>
</reference>
<keyword evidence="12" id="KW-1185">Reference proteome</keyword>
<evidence type="ECO:0000256" key="5">
    <source>
        <dbReference type="ARBA" id="ARBA00022927"/>
    </source>
</evidence>
<dbReference type="AlphaFoldDB" id="A0A5C1Q9P0"/>
<dbReference type="GO" id="GO:0005886">
    <property type="term" value="C:plasma membrane"/>
    <property type="evidence" value="ECO:0007669"/>
    <property type="project" value="UniProtKB-SubCell"/>
</dbReference>
<dbReference type="PANTHER" id="PTHR30625:SF15">
    <property type="entry name" value="BIOPOLYMER TRANSPORT PROTEIN EXBB"/>
    <property type="match status" value="1"/>
</dbReference>
<evidence type="ECO:0000313" key="11">
    <source>
        <dbReference type="EMBL" id="QEN03619.1"/>
    </source>
</evidence>
<dbReference type="RefSeq" id="WP_149566877.1">
    <property type="nucleotide sequence ID" value="NZ_CP035807.1"/>
</dbReference>
<keyword evidence="6 9" id="KW-1133">Transmembrane helix</keyword>
<name>A0A5C1Q9P0_9SPIO</name>
<dbReference type="PANTHER" id="PTHR30625">
    <property type="entry name" value="PROTEIN TOLQ"/>
    <property type="match status" value="1"/>
</dbReference>
<evidence type="ECO:0000256" key="1">
    <source>
        <dbReference type="ARBA" id="ARBA00004651"/>
    </source>
</evidence>
<keyword evidence="4 9" id="KW-0812">Transmembrane</keyword>
<gene>
    <name evidence="11" type="ORF">EW093_02525</name>
</gene>
<dbReference type="KEGG" id="sper:EW093_02525"/>
<comment type="subcellular location">
    <subcellularLocation>
        <location evidence="1">Cell membrane</location>
        <topology evidence="1">Multi-pass membrane protein</topology>
    </subcellularLocation>
    <subcellularLocation>
        <location evidence="8">Membrane</location>
        <topology evidence="8">Multi-pass membrane protein</topology>
    </subcellularLocation>
</comment>
<feature type="transmembrane region" description="Helical" evidence="9">
    <location>
        <begin position="12"/>
        <end position="32"/>
    </location>
</feature>
<evidence type="ECO:0000259" key="10">
    <source>
        <dbReference type="Pfam" id="PF01618"/>
    </source>
</evidence>
<accession>A0A5C1Q9P0</accession>
<dbReference type="InterPro" id="IPR002898">
    <property type="entry name" value="MotA_ExbB_proton_chnl"/>
</dbReference>
<dbReference type="OrthoDB" id="4045at2"/>
<feature type="transmembrane region" description="Helical" evidence="9">
    <location>
        <begin position="152"/>
        <end position="177"/>
    </location>
</feature>
<evidence type="ECO:0000256" key="6">
    <source>
        <dbReference type="ARBA" id="ARBA00022989"/>
    </source>
</evidence>